<evidence type="ECO:0000313" key="14">
    <source>
        <dbReference type="Proteomes" id="UP000199060"/>
    </source>
</evidence>
<dbReference type="SUPFAM" id="SSF54211">
    <property type="entry name" value="Ribosomal protein S5 domain 2-like"/>
    <property type="match status" value="1"/>
</dbReference>
<feature type="transmembrane region" description="Helical" evidence="10">
    <location>
        <begin position="15"/>
        <end position="32"/>
    </location>
</feature>
<reference evidence="14" key="1">
    <citation type="submission" date="2016-10" db="EMBL/GenBank/DDBJ databases">
        <authorList>
            <person name="Varghese N."/>
            <person name="Submissions S."/>
        </authorList>
    </citation>
    <scope>NUCLEOTIDE SEQUENCE [LARGE SCALE GENOMIC DNA]</scope>
    <source>
        <strain evidence="14">DSM 23095</strain>
    </source>
</reference>
<feature type="domain" description="GHMP kinase N-terminal" evidence="11">
    <location>
        <begin position="91"/>
        <end position="165"/>
    </location>
</feature>
<feature type="domain" description="GHMP kinase C-terminal" evidence="12">
    <location>
        <begin position="230"/>
        <end position="281"/>
    </location>
</feature>
<evidence type="ECO:0000256" key="7">
    <source>
        <dbReference type="ARBA" id="ARBA00022840"/>
    </source>
</evidence>
<dbReference type="PANTHER" id="PTHR43527">
    <property type="entry name" value="4-DIPHOSPHOCYTIDYL-2-C-METHYL-D-ERYTHRITOL KINASE, CHLOROPLASTIC"/>
    <property type="match status" value="1"/>
</dbReference>
<dbReference type="Proteomes" id="UP000199060">
    <property type="component" value="Unassembled WGS sequence"/>
</dbReference>
<keyword evidence="6 9" id="KW-0418">Kinase</keyword>
<keyword evidence="9" id="KW-0414">Isoprene biosynthesis</keyword>
<evidence type="ECO:0000256" key="5">
    <source>
        <dbReference type="ARBA" id="ARBA00022741"/>
    </source>
</evidence>
<evidence type="ECO:0000259" key="11">
    <source>
        <dbReference type="Pfam" id="PF00288"/>
    </source>
</evidence>
<name>A0A1G6QKP7_9BACT</name>
<evidence type="ECO:0000256" key="1">
    <source>
        <dbReference type="ARBA" id="ARBA00009684"/>
    </source>
</evidence>
<comment type="function">
    <text evidence="9">Catalyzes the phosphorylation of the position 2 hydroxy group of 4-diphosphocytidyl-2C-methyl-D-erythritol.</text>
</comment>
<dbReference type="AlphaFoldDB" id="A0A1G6QKP7"/>
<dbReference type="InterPro" id="IPR020568">
    <property type="entry name" value="Ribosomal_Su5_D2-typ_SF"/>
</dbReference>
<accession>A0A1G6QKP7</accession>
<keyword evidence="5 9" id="KW-0547">Nucleotide-binding</keyword>
<keyword evidence="4 9" id="KW-0808">Transferase</keyword>
<dbReference type="InterPro" id="IPR036554">
    <property type="entry name" value="GHMP_kinase_C_sf"/>
</dbReference>
<gene>
    <name evidence="9" type="primary">ispE</name>
    <name evidence="13" type="ORF">SAMN04488104_100990</name>
</gene>
<sequence length="296" mass="32927">MAFIDNFSNDFSKCLPIIFILFLLKLLLMITFPNAKINLGLHITGKRKDGYHEIETCMVPIPLLDALEMIHNKKGGWESTGLPIPGDAKDNLILKAEKLLRKDFQGLPNLKIHLHKNIPMGAGLGGGSADGAFALKLMNNLFDLHLDDFFLEEYAAQLGSDCPFFIENTPKIARGRGEILEDIDLSLKGSYLVLINPGIHIGTKEAYAGVTPGAPKVNLEEVIADRNRWKEELVNDFEKSIFLNHPQIAEIKNQFYDAGAYYAAMSGSGSSVFGLFDTKPSGINFSEHYYCFEKEL</sequence>
<dbReference type="Pfam" id="PF08544">
    <property type="entry name" value="GHMP_kinases_C"/>
    <property type="match status" value="1"/>
</dbReference>
<evidence type="ECO:0000256" key="9">
    <source>
        <dbReference type="HAMAP-Rule" id="MF_00061"/>
    </source>
</evidence>
<dbReference type="STRING" id="686796.SAMN04488104_100990"/>
<dbReference type="Pfam" id="PF00288">
    <property type="entry name" value="GHMP_kinases_N"/>
    <property type="match status" value="1"/>
</dbReference>
<evidence type="ECO:0000256" key="3">
    <source>
        <dbReference type="ARBA" id="ARBA00017473"/>
    </source>
</evidence>
<evidence type="ECO:0000259" key="12">
    <source>
        <dbReference type="Pfam" id="PF08544"/>
    </source>
</evidence>
<dbReference type="NCBIfam" id="TIGR00154">
    <property type="entry name" value="ispE"/>
    <property type="match status" value="1"/>
</dbReference>
<dbReference type="InterPro" id="IPR004424">
    <property type="entry name" value="IspE"/>
</dbReference>
<comment type="pathway">
    <text evidence="9">Isoprenoid biosynthesis; isopentenyl diphosphate biosynthesis via DXP pathway; isopentenyl diphosphate from 1-deoxy-D-xylulose 5-phosphate: step 3/6.</text>
</comment>
<dbReference type="InterPro" id="IPR013750">
    <property type="entry name" value="GHMP_kinase_C_dom"/>
</dbReference>
<keyword evidence="10" id="KW-0472">Membrane</keyword>
<organism evidence="13 14">
    <name type="scientific">Algoriphagus faecimaris</name>
    <dbReference type="NCBI Taxonomy" id="686796"/>
    <lineage>
        <taxon>Bacteria</taxon>
        <taxon>Pseudomonadati</taxon>
        <taxon>Bacteroidota</taxon>
        <taxon>Cytophagia</taxon>
        <taxon>Cytophagales</taxon>
        <taxon>Cyclobacteriaceae</taxon>
        <taxon>Algoriphagus</taxon>
    </lineage>
</organism>
<dbReference type="UniPathway" id="UPA00056">
    <property type="reaction ID" value="UER00094"/>
</dbReference>
<comment type="catalytic activity">
    <reaction evidence="9">
        <text>4-CDP-2-C-methyl-D-erythritol + ATP = 4-CDP-2-C-methyl-D-erythritol 2-phosphate + ADP + H(+)</text>
        <dbReference type="Rhea" id="RHEA:18437"/>
        <dbReference type="ChEBI" id="CHEBI:15378"/>
        <dbReference type="ChEBI" id="CHEBI:30616"/>
        <dbReference type="ChEBI" id="CHEBI:57823"/>
        <dbReference type="ChEBI" id="CHEBI:57919"/>
        <dbReference type="ChEBI" id="CHEBI:456216"/>
        <dbReference type="EC" id="2.7.1.148"/>
    </reaction>
</comment>
<dbReference type="SUPFAM" id="SSF55060">
    <property type="entry name" value="GHMP Kinase, C-terminal domain"/>
    <property type="match status" value="1"/>
</dbReference>
<dbReference type="InterPro" id="IPR006204">
    <property type="entry name" value="GHMP_kinase_N_dom"/>
</dbReference>
<dbReference type="InterPro" id="IPR014721">
    <property type="entry name" value="Ribsml_uS5_D2-typ_fold_subgr"/>
</dbReference>
<feature type="binding site" evidence="9">
    <location>
        <begin position="119"/>
        <end position="129"/>
    </location>
    <ligand>
        <name>ATP</name>
        <dbReference type="ChEBI" id="CHEBI:30616"/>
    </ligand>
</feature>
<dbReference type="GO" id="GO:0005524">
    <property type="term" value="F:ATP binding"/>
    <property type="evidence" value="ECO:0007669"/>
    <property type="project" value="UniProtKB-UniRule"/>
</dbReference>
<dbReference type="Gene3D" id="3.30.70.890">
    <property type="entry name" value="GHMP kinase, C-terminal domain"/>
    <property type="match status" value="1"/>
</dbReference>
<evidence type="ECO:0000313" key="13">
    <source>
        <dbReference type="EMBL" id="SDC92235.1"/>
    </source>
</evidence>
<dbReference type="PIRSF" id="PIRSF010376">
    <property type="entry name" value="IspE"/>
    <property type="match status" value="1"/>
</dbReference>
<evidence type="ECO:0000256" key="2">
    <source>
        <dbReference type="ARBA" id="ARBA00012052"/>
    </source>
</evidence>
<dbReference type="PANTHER" id="PTHR43527:SF2">
    <property type="entry name" value="4-DIPHOSPHOCYTIDYL-2-C-METHYL-D-ERYTHRITOL KINASE, CHLOROPLASTIC"/>
    <property type="match status" value="1"/>
</dbReference>
<dbReference type="EMBL" id="FNAC01000009">
    <property type="protein sequence ID" value="SDC92235.1"/>
    <property type="molecule type" value="Genomic_DNA"/>
</dbReference>
<evidence type="ECO:0000256" key="4">
    <source>
        <dbReference type="ARBA" id="ARBA00022679"/>
    </source>
</evidence>
<proteinExistence type="inferred from homology"/>
<dbReference type="GO" id="GO:0050515">
    <property type="term" value="F:4-(cytidine 5'-diphospho)-2-C-methyl-D-erythritol kinase activity"/>
    <property type="evidence" value="ECO:0007669"/>
    <property type="project" value="UniProtKB-UniRule"/>
</dbReference>
<comment type="similarity">
    <text evidence="1 9">Belongs to the GHMP kinase family. IspE subfamily.</text>
</comment>
<evidence type="ECO:0000256" key="10">
    <source>
        <dbReference type="SAM" id="Phobius"/>
    </source>
</evidence>
<keyword evidence="10" id="KW-0812">Transmembrane</keyword>
<dbReference type="GO" id="GO:0019288">
    <property type="term" value="P:isopentenyl diphosphate biosynthetic process, methylerythritol 4-phosphate pathway"/>
    <property type="evidence" value="ECO:0007669"/>
    <property type="project" value="UniProtKB-UniRule"/>
</dbReference>
<keyword evidence="10" id="KW-1133">Transmembrane helix</keyword>
<dbReference type="EC" id="2.7.1.148" evidence="2 9"/>
<keyword evidence="7 9" id="KW-0067">ATP-binding</keyword>
<dbReference type="HAMAP" id="MF_00061">
    <property type="entry name" value="IspE"/>
    <property type="match status" value="1"/>
</dbReference>
<dbReference type="Gene3D" id="3.30.230.10">
    <property type="match status" value="1"/>
</dbReference>
<keyword evidence="14" id="KW-1185">Reference proteome</keyword>
<feature type="active site" evidence="9">
    <location>
        <position position="161"/>
    </location>
</feature>
<evidence type="ECO:0000256" key="8">
    <source>
        <dbReference type="ARBA" id="ARBA00032554"/>
    </source>
</evidence>
<evidence type="ECO:0000256" key="6">
    <source>
        <dbReference type="ARBA" id="ARBA00022777"/>
    </source>
</evidence>
<feature type="active site" evidence="9">
    <location>
        <position position="36"/>
    </location>
</feature>
<protein>
    <recommendedName>
        <fullName evidence="3 9">4-diphosphocytidyl-2-C-methyl-D-erythritol kinase</fullName>
        <shortName evidence="9">CMK</shortName>
        <ecNumber evidence="2 9">2.7.1.148</ecNumber>
    </recommendedName>
    <alternativeName>
        <fullName evidence="8 9">4-(cytidine-5'-diphospho)-2-C-methyl-D-erythritol kinase</fullName>
    </alternativeName>
</protein>
<dbReference type="GO" id="GO:0016114">
    <property type="term" value="P:terpenoid biosynthetic process"/>
    <property type="evidence" value="ECO:0007669"/>
    <property type="project" value="UniProtKB-UniRule"/>
</dbReference>